<accession>A0A2A9F5C5</accession>
<dbReference type="RefSeq" id="WP_342751991.1">
    <property type="nucleotide sequence ID" value="NZ_JBIAKZ010000023.1"/>
</dbReference>
<evidence type="ECO:0000313" key="1">
    <source>
        <dbReference type="EMBL" id="PFG46524.1"/>
    </source>
</evidence>
<organism evidence="1 2">
    <name type="scientific">Amycolatopsis sulphurea</name>
    <dbReference type="NCBI Taxonomy" id="76022"/>
    <lineage>
        <taxon>Bacteria</taxon>
        <taxon>Bacillati</taxon>
        <taxon>Actinomycetota</taxon>
        <taxon>Actinomycetes</taxon>
        <taxon>Pseudonocardiales</taxon>
        <taxon>Pseudonocardiaceae</taxon>
        <taxon>Amycolatopsis</taxon>
    </lineage>
</organism>
<dbReference type="AlphaFoldDB" id="A0A2A9F5C5"/>
<dbReference type="Proteomes" id="UP000243542">
    <property type="component" value="Unassembled WGS sequence"/>
</dbReference>
<evidence type="ECO:0000313" key="2">
    <source>
        <dbReference type="Proteomes" id="UP000243542"/>
    </source>
</evidence>
<gene>
    <name evidence="1" type="ORF">ATK36_1506</name>
</gene>
<dbReference type="EMBL" id="PDJK01000002">
    <property type="protein sequence ID" value="PFG46524.1"/>
    <property type="molecule type" value="Genomic_DNA"/>
</dbReference>
<sequence>MTHDHLDTLSTELTEVIDRIATVFGPVAQCTVDGEQDCDPANPGHLTCRNYGVRLESSPAAEQRPAETVRSMLEKTGWQAHDRTTAREMIARFSRDGADLAVHVARTEGSVAIIGSTRCLPTA</sequence>
<comment type="caution">
    <text evidence="1">The sequence shown here is derived from an EMBL/GenBank/DDBJ whole genome shotgun (WGS) entry which is preliminary data.</text>
</comment>
<protein>
    <submittedName>
        <fullName evidence="1">Uncharacterized protein</fullName>
    </submittedName>
</protein>
<keyword evidence="2" id="KW-1185">Reference proteome</keyword>
<name>A0A2A9F5C5_9PSEU</name>
<reference evidence="1 2" key="1">
    <citation type="submission" date="2017-10" db="EMBL/GenBank/DDBJ databases">
        <title>Sequencing the genomes of 1000 actinobacteria strains.</title>
        <authorList>
            <person name="Klenk H.-P."/>
        </authorList>
    </citation>
    <scope>NUCLEOTIDE SEQUENCE [LARGE SCALE GENOMIC DNA]</scope>
    <source>
        <strain evidence="1 2">DSM 46092</strain>
    </source>
</reference>
<proteinExistence type="predicted"/>